<dbReference type="PANTHER" id="PTHR46401:SF2">
    <property type="entry name" value="GLYCOSYLTRANSFERASE WBBK-RELATED"/>
    <property type="match status" value="1"/>
</dbReference>
<dbReference type="RefSeq" id="WP_079731898.1">
    <property type="nucleotide sequence ID" value="NZ_FVZE01000014.1"/>
</dbReference>
<dbReference type="Pfam" id="PF00534">
    <property type="entry name" value="Glycos_transf_1"/>
    <property type="match status" value="1"/>
</dbReference>
<keyword evidence="4" id="KW-1185">Reference proteome</keyword>
<sequence>MTQVILDISRLISRVRYSTPSGVDRVEMAYARGLLGIYGEDLAFAAVHPTGVYGRLRRSAALAYLDELEQRWSHQDDNPRQRSLPSVLPWLVRLLPTRRGVGSAPGAVYLQVSPHHLINTDKVRTILRREQARFMVMVHDLIPIEFPEYARPSGAEQHRRRMNTVAELADAVIVNSAATGASLTRWIETEGNGIAPPPIHVALLGTERLAPAAPEPSPDGRPYFLCLGTIEPRKNHLLLLHLWRHLAETMPASEVPRLVIVGRRGWENEQVVDLLERCPALKCHVEEINNCPDARLSALLRGARTLVMPSFAEGYGMPLAEALSVGTPALCSDLDALREVGGEIPRFLDPLDGPSWRTAVLDYAVQGLDFRAQLQRLPKWHNPSWAEHMVIVARVIEDLKVKRPS</sequence>
<organism evidence="3 4">
    <name type="scientific">Novosphingobium mathurense</name>
    <dbReference type="NCBI Taxonomy" id="428990"/>
    <lineage>
        <taxon>Bacteria</taxon>
        <taxon>Pseudomonadati</taxon>
        <taxon>Pseudomonadota</taxon>
        <taxon>Alphaproteobacteria</taxon>
        <taxon>Sphingomonadales</taxon>
        <taxon>Sphingomonadaceae</taxon>
        <taxon>Novosphingobium</taxon>
    </lineage>
</organism>
<accession>A0A1U6ITG0</accession>
<dbReference type="EMBL" id="FVZE01000014">
    <property type="protein sequence ID" value="SLK11311.1"/>
    <property type="molecule type" value="Genomic_DNA"/>
</dbReference>
<dbReference type="PANTHER" id="PTHR46401">
    <property type="entry name" value="GLYCOSYLTRANSFERASE WBBK-RELATED"/>
    <property type="match status" value="1"/>
</dbReference>
<evidence type="ECO:0000313" key="3">
    <source>
        <dbReference type="EMBL" id="SLK11311.1"/>
    </source>
</evidence>
<feature type="domain" description="Glycosyl transferase family 1" evidence="2">
    <location>
        <begin position="215"/>
        <end position="340"/>
    </location>
</feature>
<evidence type="ECO:0000313" key="4">
    <source>
        <dbReference type="Proteomes" id="UP000190989"/>
    </source>
</evidence>
<name>A0A1U6ITG0_9SPHN</name>
<dbReference type="GO" id="GO:0016757">
    <property type="term" value="F:glycosyltransferase activity"/>
    <property type="evidence" value="ECO:0007669"/>
    <property type="project" value="InterPro"/>
</dbReference>
<dbReference type="Gene3D" id="3.40.50.2000">
    <property type="entry name" value="Glycogen Phosphorylase B"/>
    <property type="match status" value="1"/>
</dbReference>
<dbReference type="CDD" id="cd03809">
    <property type="entry name" value="GT4_MtfB-like"/>
    <property type="match status" value="1"/>
</dbReference>
<dbReference type="SUPFAM" id="SSF53756">
    <property type="entry name" value="UDP-Glycosyltransferase/glycogen phosphorylase"/>
    <property type="match status" value="1"/>
</dbReference>
<proteinExistence type="predicted"/>
<evidence type="ECO:0000259" key="2">
    <source>
        <dbReference type="Pfam" id="PF00534"/>
    </source>
</evidence>
<evidence type="ECO:0000256" key="1">
    <source>
        <dbReference type="ARBA" id="ARBA00022679"/>
    </source>
</evidence>
<dbReference type="STRING" id="428990.SAMN06295987_11417"/>
<dbReference type="Proteomes" id="UP000190989">
    <property type="component" value="Unassembled WGS sequence"/>
</dbReference>
<gene>
    <name evidence="3" type="ORF">SAMN06295987_11417</name>
</gene>
<keyword evidence="1 3" id="KW-0808">Transferase</keyword>
<reference evidence="4" key="1">
    <citation type="submission" date="2017-02" db="EMBL/GenBank/DDBJ databases">
        <authorList>
            <person name="Varghese N."/>
            <person name="Submissions S."/>
        </authorList>
    </citation>
    <scope>NUCLEOTIDE SEQUENCE [LARGE SCALE GENOMIC DNA]</scope>
    <source>
        <strain evidence="4">SM117</strain>
    </source>
</reference>
<dbReference type="AlphaFoldDB" id="A0A1U6ITG0"/>
<dbReference type="InterPro" id="IPR001296">
    <property type="entry name" value="Glyco_trans_1"/>
</dbReference>
<protein>
    <submittedName>
        <fullName evidence="3">Glycosyltransferase involved in cell wall bisynthesis</fullName>
    </submittedName>
</protein>